<protein>
    <submittedName>
        <fullName evidence="2">Uncharacterized protein</fullName>
    </submittedName>
</protein>
<dbReference type="EMBL" id="HG722056">
    <property type="protein sequence ID" value="CDJ61324.1"/>
    <property type="molecule type" value="Genomic_DNA"/>
</dbReference>
<keyword evidence="3" id="KW-1185">Reference proteome</keyword>
<dbReference type="RefSeq" id="XP_013337974.1">
    <property type="nucleotide sequence ID" value="XM_013482520.1"/>
</dbReference>
<evidence type="ECO:0000313" key="3">
    <source>
        <dbReference type="Proteomes" id="UP000030763"/>
    </source>
</evidence>
<dbReference type="Proteomes" id="UP000030763">
    <property type="component" value="Unassembled WGS sequence"/>
</dbReference>
<dbReference type="AlphaFoldDB" id="U6MFT6"/>
<reference evidence="2" key="1">
    <citation type="submission" date="2013-10" db="EMBL/GenBank/DDBJ databases">
        <title>Genomic analysis of the causative agents of coccidiosis in chickens.</title>
        <authorList>
            <person name="Reid A.J."/>
            <person name="Blake D."/>
            <person name="Billington K."/>
            <person name="Browne H."/>
            <person name="Dunn M."/>
            <person name="Hung S."/>
            <person name="Kawahara F."/>
            <person name="Miranda-Saavedra D."/>
            <person name="Mourier T."/>
            <person name="Nagra H."/>
            <person name="Otto T.D."/>
            <person name="Rawlings N."/>
            <person name="Sanchez A."/>
            <person name="Sanders M."/>
            <person name="Subramaniam C."/>
            <person name="Tay Y."/>
            <person name="Dear P."/>
            <person name="Doerig C."/>
            <person name="Gruber A."/>
            <person name="Parkinson J."/>
            <person name="Shirley M."/>
            <person name="Wan K.L."/>
            <person name="Berriman M."/>
            <person name="Tomley F."/>
            <person name="Pain A."/>
        </authorList>
    </citation>
    <scope>NUCLEOTIDE SEQUENCE [LARGE SCALE GENOMIC DNA]</scope>
    <source>
        <strain evidence="2">Weybridge</strain>
    </source>
</reference>
<evidence type="ECO:0000256" key="1">
    <source>
        <dbReference type="SAM" id="MobiDB-lite"/>
    </source>
</evidence>
<organism evidence="2 3">
    <name type="scientific">Eimeria maxima</name>
    <name type="common">Coccidian parasite</name>
    <dbReference type="NCBI Taxonomy" id="5804"/>
    <lineage>
        <taxon>Eukaryota</taxon>
        <taxon>Sar</taxon>
        <taxon>Alveolata</taxon>
        <taxon>Apicomplexa</taxon>
        <taxon>Conoidasida</taxon>
        <taxon>Coccidia</taxon>
        <taxon>Eucoccidiorida</taxon>
        <taxon>Eimeriorina</taxon>
        <taxon>Eimeriidae</taxon>
        <taxon>Eimeria</taxon>
    </lineage>
</organism>
<feature type="compositionally biased region" description="Polar residues" evidence="1">
    <location>
        <begin position="1"/>
        <end position="20"/>
    </location>
</feature>
<dbReference type="OrthoDB" id="347717at2759"/>
<dbReference type="GeneID" id="25334972"/>
<name>U6MFT6_EIMMA</name>
<feature type="region of interest" description="Disordered" evidence="1">
    <location>
        <begin position="1"/>
        <end position="43"/>
    </location>
</feature>
<proteinExistence type="predicted"/>
<feature type="compositionally biased region" description="Polar residues" evidence="1">
    <location>
        <begin position="78"/>
        <end position="88"/>
    </location>
</feature>
<feature type="region of interest" description="Disordered" evidence="1">
    <location>
        <begin position="72"/>
        <end position="92"/>
    </location>
</feature>
<accession>U6MFT6</accession>
<dbReference type="VEuPathDB" id="ToxoDB:EMWEY_00009860"/>
<evidence type="ECO:0000313" key="2">
    <source>
        <dbReference type="EMBL" id="CDJ61324.1"/>
    </source>
</evidence>
<gene>
    <name evidence="2" type="ORF">EMWEY_00009860</name>
</gene>
<reference evidence="2" key="2">
    <citation type="submission" date="2013-10" db="EMBL/GenBank/DDBJ databases">
        <authorList>
            <person name="Aslett M."/>
        </authorList>
    </citation>
    <scope>NUCLEOTIDE SEQUENCE [LARGE SCALE GENOMIC DNA]</scope>
    <source>
        <strain evidence="2">Weybridge</strain>
    </source>
</reference>
<sequence length="157" mass="16233">MGATQSNESAAAALGTSQAGHKQYKSAVTPPLKHPHNESGEAQCPLPTDFPGKIKLSGLAAVDTTTCSTTTCNSSLSGVSTSPETRSTGLGGSANAAALTHFSGTPFERSDSAQAPQKVNLPPAVGRLQGAVKHPFRFIVELKVMQPTKCTYRPKGL</sequence>